<dbReference type="AlphaFoldDB" id="A0A5E6XRN0"/>
<sequence length="550" mass="61108">MRLVFPSQLIQRCGQFGNRQHAGHGGAALEGVQGALQFVAGLQRHMLGGLIKEAIEAAQVGFGLFAKDLQQQRVEGRDILRILIGHRFIALGQGMGAGGQLIDIVALTLGIGGVFSHQLRQQMQHIADQLLHRSTRLHTVLQYAIEQVFHGPGQLAQHQGAHHAATALEGMEGAAQLTQGRAVVWVGGPARQVIVQDFQNFVGFFEEHFAQFFVHRLFARGWRQQAARGVQRGRIQSRNRTGEHIGQGLDDLRILQLLHHLHDLRLGRVEHIIKHWHMLLTGEKAEVRQAFFRDIEQVFALRLRVITEAFEIVLDAGDHVGQAVQFLPARLTRLEQQVLANKVIAGFDQARRPAQRNHRQRPAHLGEQGRQRLQMLAVPIGVDVVDDHVLGLLQTDAGFLDHDLMDLRQVGGGQAVVVLALRLHGTDHAGQRRFDVQQGPCNIHEDRIVGFALALSEAEHHRQLIDDHLARLAEAQDRQGVGDLPQRRQQAVEVGSVLAVTAHEQVQALLDPHQLFAQRSQHRAHGVAVGTGQARAFFIDHHAVGQRVVQ</sequence>
<reference evidence="1 2" key="1">
    <citation type="submission" date="2019-09" db="EMBL/GenBank/DDBJ databases">
        <authorList>
            <person name="Chandra G."/>
            <person name="Truman W A."/>
        </authorList>
    </citation>
    <scope>NUCLEOTIDE SEQUENCE [LARGE SCALE GENOMIC DNA]</scope>
    <source>
        <strain evidence="1">PS673</strain>
    </source>
</reference>
<evidence type="ECO:0000313" key="1">
    <source>
        <dbReference type="EMBL" id="VVN43414.1"/>
    </source>
</evidence>
<protein>
    <submittedName>
        <fullName evidence="1">Uncharacterized protein</fullName>
    </submittedName>
</protein>
<proteinExistence type="predicted"/>
<dbReference type="EMBL" id="CABVHB010000085">
    <property type="protein sequence ID" value="VVN43414.1"/>
    <property type="molecule type" value="Genomic_DNA"/>
</dbReference>
<evidence type="ECO:0000313" key="2">
    <source>
        <dbReference type="Proteomes" id="UP000344274"/>
    </source>
</evidence>
<gene>
    <name evidence="1" type="ORF">PS673_05543</name>
</gene>
<name>A0A5E6XRN0_PSEFL</name>
<organism evidence="1 2">
    <name type="scientific">Pseudomonas fluorescens</name>
    <dbReference type="NCBI Taxonomy" id="294"/>
    <lineage>
        <taxon>Bacteria</taxon>
        <taxon>Pseudomonadati</taxon>
        <taxon>Pseudomonadota</taxon>
        <taxon>Gammaproteobacteria</taxon>
        <taxon>Pseudomonadales</taxon>
        <taxon>Pseudomonadaceae</taxon>
        <taxon>Pseudomonas</taxon>
    </lineage>
</organism>
<dbReference type="Proteomes" id="UP000344274">
    <property type="component" value="Unassembled WGS sequence"/>
</dbReference>
<accession>A0A5E6XRN0</accession>